<dbReference type="CTD" id="399693"/>
<dbReference type="PANTHER" id="PTHR13958">
    <property type="entry name" value="CENTROSOME-ASSOCIATED PROTEIN 350"/>
    <property type="match status" value="1"/>
</dbReference>
<dbReference type="GO" id="GO:0008017">
    <property type="term" value="F:microtubule binding"/>
    <property type="evidence" value="ECO:0007669"/>
    <property type="project" value="InterPro"/>
</dbReference>
<dbReference type="PANTHER" id="PTHR13958:SF5">
    <property type="entry name" value="COILED-COIL DOMAIN-CONTAINING PROTEIN 187"/>
    <property type="match status" value="1"/>
</dbReference>
<feature type="region of interest" description="Disordered" evidence="2">
    <location>
        <begin position="902"/>
        <end position="943"/>
    </location>
</feature>
<dbReference type="InterPro" id="IPR028750">
    <property type="entry name" value="CEP350/CC187"/>
</dbReference>
<accession>A0A8U0SBK9</accession>
<feature type="compositionally biased region" description="Low complexity" evidence="2">
    <location>
        <begin position="101"/>
        <end position="110"/>
    </location>
</feature>
<dbReference type="RefSeq" id="XP_044938642.1">
    <property type="nucleotide sequence ID" value="XM_045082707.1"/>
</dbReference>
<evidence type="ECO:0000313" key="4">
    <source>
        <dbReference type="RefSeq" id="XP_044938642.1"/>
    </source>
</evidence>
<feature type="compositionally biased region" description="Basic and acidic residues" evidence="2">
    <location>
        <begin position="1691"/>
        <end position="1705"/>
    </location>
</feature>
<feature type="region of interest" description="Disordered" evidence="2">
    <location>
        <begin position="1"/>
        <end position="273"/>
    </location>
</feature>
<feature type="compositionally biased region" description="Low complexity" evidence="2">
    <location>
        <begin position="1382"/>
        <end position="1397"/>
    </location>
</feature>
<dbReference type="Proteomes" id="UP000000715">
    <property type="component" value="Unplaced"/>
</dbReference>
<feature type="compositionally biased region" description="Low complexity" evidence="2">
    <location>
        <begin position="1833"/>
        <end position="1848"/>
    </location>
</feature>
<feature type="compositionally biased region" description="Polar residues" evidence="2">
    <location>
        <begin position="559"/>
        <end position="575"/>
    </location>
</feature>
<feature type="compositionally biased region" description="Basic and acidic residues" evidence="2">
    <location>
        <begin position="138"/>
        <end position="154"/>
    </location>
</feature>
<gene>
    <name evidence="4" type="primary">CCDC187</name>
</gene>
<feature type="region of interest" description="Disordered" evidence="2">
    <location>
        <begin position="810"/>
        <end position="840"/>
    </location>
</feature>
<feature type="compositionally biased region" description="Polar residues" evidence="2">
    <location>
        <begin position="459"/>
        <end position="471"/>
    </location>
</feature>
<feature type="region of interest" description="Disordered" evidence="2">
    <location>
        <begin position="622"/>
        <end position="681"/>
    </location>
</feature>
<feature type="region of interest" description="Disordered" evidence="2">
    <location>
        <begin position="1356"/>
        <end position="1633"/>
    </location>
</feature>
<feature type="compositionally biased region" description="Polar residues" evidence="2">
    <location>
        <begin position="1741"/>
        <end position="1750"/>
    </location>
</feature>
<reference evidence="4" key="1">
    <citation type="submission" date="2025-08" db="UniProtKB">
        <authorList>
            <consortium name="RefSeq"/>
        </authorList>
    </citation>
    <scope>IDENTIFICATION</scope>
    <source>
        <tissue evidence="4">Brain</tissue>
    </source>
</reference>
<organism evidence="3 4">
    <name type="scientific">Mustela putorius furo</name>
    <name type="common">European domestic ferret</name>
    <name type="synonym">Mustela furo</name>
    <dbReference type="NCBI Taxonomy" id="9669"/>
    <lineage>
        <taxon>Eukaryota</taxon>
        <taxon>Metazoa</taxon>
        <taxon>Chordata</taxon>
        <taxon>Craniata</taxon>
        <taxon>Vertebrata</taxon>
        <taxon>Euteleostomi</taxon>
        <taxon>Mammalia</taxon>
        <taxon>Eutheria</taxon>
        <taxon>Laurasiatheria</taxon>
        <taxon>Carnivora</taxon>
        <taxon>Caniformia</taxon>
        <taxon>Musteloidea</taxon>
        <taxon>Mustelidae</taxon>
        <taxon>Mustelinae</taxon>
        <taxon>Mustela</taxon>
    </lineage>
</organism>
<evidence type="ECO:0000256" key="2">
    <source>
        <dbReference type="SAM" id="MobiDB-lite"/>
    </source>
</evidence>
<feature type="compositionally biased region" description="Basic and acidic residues" evidence="2">
    <location>
        <begin position="1554"/>
        <end position="1564"/>
    </location>
</feature>
<dbReference type="GeneID" id="101680885"/>
<keyword evidence="3" id="KW-1185">Reference proteome</keyword>
<feature type="region of interest" description="Disordered" evidence="2">
    <location>
        <begin position="428"/>
        <end position="604"/>
    </location>
</feature>
<dbReference type="GO" id="GO:0005813">
    <property type="term" value="C:centrosome"/>
    <property type="evidence" value="ECO:0007669"/>
    <property type="project" value="InterPro"/>
</dbReference>
<proteinExistence type="predicted"/>
<dbReference type="OrthoDB" id="306254at2759"/>
<evidence type="ECO:0000256" key="1">
    <source>
        <dbReference type="SAM" id="Coils"/>
    </source>
</evidence>
<feature type="compositionally biased region" description="Low complexity" evidence="2">
    <location>
        <begin position="1768"/>
        <end position="1780"/>
    </location>
</feature>
<keyword evidence="1" id="KW-0175">Coiled coil</keyword>
<feature type="compositionally biased region" description="Polar residues" evidence="2">
    <location>
        <begin position="1170"/>
        <end position="1180"/>
    </location>
</feature>
<feature type="coiled-coil region" evidence="1">
    <location>
        <begin position="708"/>
        <end position="735"/>
    </location>
</feature>
<feature type="compositionally biased region" description="Low complexity" evidence="2">
    <location>
        <begin position="1588"/>
        <end position="1609"/>
    </location>
</feature>
<feature type="compositionally biased region" description="Polar residues" evidence="2">
    <location>
        <begin position="629"/>
        <end position="640"/>
    </location>
</feature>
<feature type="region of interest" description="Disordered" evidence="2">
    <location>
        <begin position="1658"/>
        <end position="2021"/>
    </location>
</feature>
<sequence length="2187" mass="232101">MFVPASKARGGNRREGHGTALPGGVLSAPQLSRLESGLCPPEAEDETMAALRWPGPSQQPGDLRGAPHTAWSDNIEQPGPRGKARNHPVWSEGEEAKDGDSSVSSGRLSGSSGGHEPCTSPPGPWKERPPQVLGPRRQPRESSPRLELLRDRIRAQAQWQASCASLGTSAPSSASHLYRASKPDARKKAGRPKKAPPAPWEALGPRASAAGLGTLRAAPCGVEDKTIRGPGSRPSGVPQRQASVPREKAKRQSSSCKREKTPRAPVPRGATRNQDSELVGVYAWRKGPALARALLGPAPALPRLRSKAPSRDQSPTVDLGSWYLSAWALPALLGRLEGDSRKVGAAESSPVCPRMPSPASVCHDPPLSTNTPHLASCDQPMTIQNALTILRDLRQQIQAGLELARHRHPTGGLELGQSNLWLQDTAGRRQWGPWGTPDVRGSFSKSPQAGLKGRRSSQDRASSFPTGNCWSTLAGPESYPQRTGAAQGRNPSFQRPGDPPEKLTSLPQRPWSALAGQASRTQRTGAAQGRNPSFQRPGGPPEKLTSLPQRPWSALAGQASRTQRTGAAQGRNPSFQRPGGPPEKLTSLPQQPGSASLGRASRSQRTWATYADWKTPARTAWSPCGPRSWSASFPQGTSTLGKARGSHPPPSEMEHSWLRPTGGAPGREEGRVPPPCPKPRGALGHPYSAEALREFMRQKTQARRRQALEEKASAVRALELRNQRLQDVYRKQREAVLGKAVPMVSQTTPGIVTFFPHCAQSTGLEAPGSLGSPVLEWSKVTSGMVLGDQEAPGSFCLCLNRALNRSETLEMGGPRDGWDGAPMLTSSRSSPGPLKLQDLTTRPPRPGMCIYLDPEESERLGTLGPLHFRYKQARLQALETMANVLKQRIDILTAKLHRPETPDALRDPVSDPGTVPTARVCSGALVPDGSRGGPWDGDDEPARTLVTPTCFLDQRPLPWSPDWERRQSVSPRGHHYREPQVAGVHLPKGFTEDGRLELDNRLARNTASFQTLGPFIGSSLGVPAVLDPTCGSLQLEDVSAARGAGLLTPWTVRGCGQHSRHLANIPWKSLSSLRSLQLDQEKPEQGLALLRQRAELEVWETQKALDQLLFKHQLERLMEKHSPQARPDPALASASEQERPQVCRVLEPTTSPSTETASPRSQPARGRDAATSSQGPQEGQQRQEDKSTSAEPRQAVRADQAPYQRPRARLDPRVSPTHQWSLAGPWKANIAGSPGHFTLQMLELSLREEELRAQHQTALLRLREKALEERMRAELAWLEQQRGCLGHEGNTAVLAVLAERQKQALSSLEQEQRAIRCLQNAHRFSHEERKLLLQHQRDILSLRTAVAQLQQELKAQTGLPQRSGPKVKTTQVEGPAQGDLCPSTPRGPGDPTSPSPRRSSESPRAQHLPTGQEDRTHPEATSAADSHRPPPRPVWGEDMPVASGWPDAGGRLVESQIPVDQGDPPPKPRPLSSMERTQPLRERRGQKLQGRRSLGGRSPRSPPEAGSQERAGGYPPLRGQDPVPWGGLSPTCSQQVVEGSISPAESEPELDFADSPKEEPHQMESRASGGQRMETCWQEDPHDPFSRPEAAPWTAAPAPAPSSPDAGSPLGLGPESESESAPGTCAGSHAASSLSGLSCSSLQEFQKASAMLVQLSESSVSLSDWEAGDPIDADPGWSGELSPQDSWGVHRGGERVAWERLEGSRTSRQGGSPTDAGGPESRGGLVRAGRLLPLPDAPSGRSGSELSEASSEVWDEENLLGPGPGADPASGRRSPAGGSSHLEGGRVPCSVSPSLGLEEGQEASGTSGSLISGLDTERAKQVSPEAASPPLPSTASPSNDSDLPLSSPFGSLASEGVEFGEGGDTGALQASAGCPEGSGVTDLSLSNHRKPQQARSEPEVPVSPQAPPGDPGGLVARTPEGWAPGCGGRGHSPAPEEAQPTLASGVLREILSPVDDVLSYGSADLPSSTHRDASLPPWPPTLPAEREGASLPSGDFPPPPEDAMSAGGSRGLPGDDASIRTGELPSLSEEVLPEPLSPGPQESGLCLGAGRQGGSLGKKWGGSCSDGGAEAVGSQWSEPACCLGSPLCGGDGGAVVGLPRLPAQSPTPSRVAFMAAEGLPMLLAAGGTGPSGTGQGDLDPALGVGSHADVPGGERAEVVDLVSSQLTRRILCDTLAVLSELAQPAAH</sequence>
<feature type="compositionally biased region" description="Polar residues" evidence="2">
    <location>
        <begin position="157"/>
        <end position="175"/>
    </location>
</feature>
<dbReference type="GO" id="GO:0034453">
    <property type="term" value="P:microtubule anchoring"/>
    <property type="evidence" value="ECO:0007669"/>
    <property type="project" value="InterPro"/>
</dbReference>
<protein>
    <submittedName>
        <fullName evidence="4">Coiled-coil domain-containing protein 187 isoform X1</fullName>
    </submittedName>
</protein>
<name>A0A8U0SBK9_MUSPF</name>
<feature type="compositionally biased region" description="Polar residues" evidence="2">
    <location>
        <begin position="518"/>
        <end position="534"/>
    </location>
</feature>
<evidence type="ECO:0000313" key="3">
    <source>
        <dbReference type="Proteomes" id="UP000000715"/>
    </source>
</evidence>
<feature type="compositionally biased region" description="Low complexity" evidence="2">
    <location>
        <begin position="1147"/>
        <end position="1156"/>
    </location>
</feature>
<feature type="region of interest" description="Disordered" evidence="2">
    <location>
        <begin position="1120"/>
        <end position="1218"/>
    </location>
</feature>